<feature type="domain" description="DUF8159" evidence="3">
    <location>
        <begin position="95"/>
        <end position="197"/>
    </location>
</feature>
<evidence type="ECO:0000313" key="5">
    <source>
        <dbReference type="Proteomes" id="UP000011531"/>
    </source>
</evidence>
<gene>
    <name evidence="4" type="ORF">C492_15586</name>
</gene>
<dbReference type="PROSITE" id="PS51257">
    <property type="entry name" value="PROKAR_LIPOPROTEIN"/>
    <property type="match status" value="1"/>
</dbReference>
<feature type="compositionally biased region" description="Polar residues" evidence="2">
    <location>
        <begin position="62"/>
        <end position="79"/>
    </location>
</feature>
<comment type="caution">
    <text evidence="4">The sequence shown here is derived from an EMBL/GenBank/DDBJ whole genome shotgun (WGS) entry which is preliminary data.</text>
</comment>
<dbReference type="OrthoDB" id="170203at2157"/>
<feature type="region of interest" description="Disordered" evidence="2">
    <location>
        <begin position="19"/>
        <end position="89"/>
    </location>
</feature>
<dbReference type="Pfam" id="PF26490">
    <property type="entry name" value="DUF8159"/>
    <property type="match status" value="1"/>
</dbReference>
<feature type="coiled-coil region" evidence="1">
    <location>
        <begin position="115"/>
        <end position="142"/>
    </location>
</feature>
<proteinExistence type="predicted"/>
<feature type="compositionally biased region" description="Acidic residues" evidence="2">
    <location>
        <begin position="24"/>
        <end position="49"/>
    </location>
</feature>
<accession>L9X1V3</accession>
<evidence type="ECO:0000313" key="4">
    <source>
        <dbReference type="EMBL" id="ELY55710.1"/>
    </source>
</evidence>
<evidence type="ECO:0000256" key="2">
    <source>
        <dbReference type="SAM" id="MobiDB-lite"/>
    </source>
</evidence>
<dbReference type="AlphaFoldDB" id="L9X1V3"/>
<evidence type="ECO:0000259" key="3">
    <source>
        <dbReference type="Pfam" id="PF26490"/>
    </source>
</evidence>
<keyword evidence="1" id="KW-0175">Coiled coil</keyword>
<evidence type="ECO:0000256" key="1">
    <source>
        <dbReference type="SAM" id="Coils"/>
    </source>
</evidence>
<name>L9X1V3_9EURY</name>
<dbReference type="RefSeq" id="WP_008425081.1">
    <property type="nucleotide sequence ID" value="NZ_AOIA01000128.1"/>
</dbReference>
<dbReference type="Proteomes" id="UP000011531">
    <property type="component" value="Unassembled WGS sequence"/>
</dbReference>
<dbReference type="InterPro" id="IPR058473">
    <property type="entry name" value="DUF8159"/>
</dbReference>
<keyword evidence="5" id="KW-1185">Reference proteome</keyword>
<protein>
    <recommendedName>
        <fullName evidence="3">DUF8159 domain-containing protein</fullName>
    </recommendedName>
</protein>
<reference evidence="4 5" key="1">
    <citation type="journal article" date="2014" name="PLoS Genet.">
        <title>Phylogenetically driven sequencing of extremely halophilic archaea reveals strategies for static and dynamic osmo-response.</title>
        <authorList>
            <person name="Becker E.A."/>
            <person name="Seitzer P.M."/>
            <person name="Tritt A."/>
            <person name="Larsen D."/>
            <person name="Krusor M."/>
            <person name="Yao A.I."/>
            <person name="Wu D."/>
            <person name="Madern D."/>
            <person name="Eisen J.A."/>
            <person name="Darling A.E."/>
            <person name="Facciotti M.T."/>
        </authorList>
    </citation>
    <scope>NUCLEOTIDE SEQUENCE [LARGE SCALE GENOMIC DNA]</scope>
    <source>
        <strain evidence="4 5">DSM 18795</strain>
    </source>
</reference>
<dbReference type="EMBL" id="AOIA01000128">
    <property type="protein sequence ID" value="ELY55710.1"/>
    <property type="molecule type" value="Genomic_DNA"/>
</dbReference>
<sequence length="198" mass="21208">MDRRTFLLGASVAFTTIAGCGSADDADADEPNQSEEMEESLENEAENETAESAGNESDTSVDDNSSGDRNQSGNESATESAAEIPGFDPAAFSVDSDALTIEEITRDGETVTVRAEANTLDREELERELEAAGRTFVDAIDDVAAFTEAVSTVEWDIRYGGSELAEFYIESEWIAAYEEGELSESELADRIAGTVSMA</sequence>
<organism evidence="4 5">
    <name type="scientific">Natronococcus jeotgali DSM 18795</name>
    <dbReference type="NCBI Taxonomy" id="1227498"/>
    <lineage>
        <taxon>Archaea</taxon>
        <taxon>Methanobacteriati</taxon>
        <taxon>Methanobacteriota</taxon>
        <taxon>Stenosarchaea group</taxon>
        <taxon>Halobacteria</taxon>
        <taxon>Halobacteriales</taxon>
        <taxon>Natrialbaceae</taxon>
        <taxon>Natronococcus</taxon>
    </lineage>
</organism>